<reference evidence="2 3" key="1">
    <citation type="submission" date="2019-06" db="EMBL/GenBank/DDBJ databases">
        <title>Amycolatopsis alkalitolerans sp. nov., isolated from Gastrodia elata Blume.</title>
        <authorList>
            <person name="Narsing Rao M.P."/>
            <person name="Li W.J."/>
        </authorList>
    </citation>
    <scope>NUCLEOTIDE SEQUENCE [LARGE SCALE GENOMIC DNA]</scope>
    <source>
        <strain evidence="2 3">SYSUP0005</strain>
    </source>
</reference>
<dbReference type="GO" id="GO:0016740">
    <property type="term" value="F:transferase activity"/>
    <property type="evidence" value="ECO:0007669"/>
    <property type="project" value="UniProtKB-KW"/>
</dbReference>
<dbReference type="InterPro" id="IPR016181">
    <property type="entry name" value="Acyl_CoA_acyltransferase"/>
</dbReference>
<protein>
    <submittedName>
        <fullName evidence="2">N-acetyltransferase</fullName>
    </submittedName>
</protein>
<dbReference type="InterPro" id="IPR045057">
    <property type="entry name" value="Gcn5-rel_NAT"/>
</dbReference>
<name>A0A5C4M4K5_9PSEU</name>
<evidence type="ECO:0000259" key="1">
    <source>
        <dbReference type="PROSITE" id="PS51729"/>
    </source>
</evidence>
<dbReference type="PANTHER" id="PTHR31435:SF10">
    <property type="entry name" value="BSR4717 PROTEIN"/>
    <property type="match status" value="1"/>
</dbReference>
<evidence type="ECO:0000313" key="3">
    <source>
        <dbReference type="Proteomes" id="UP000305546"/>
    </source>
</evidence>
<dbReference type="OrthoDB" id="5405911at2"/>
<sequence>MNEIRRNDEKSRYEISVDGQVAGYAQYADRGDQRVFYHTKIADEFGGRGLSAQLISEALAQVRASGKRVVAVCPFVAAYLRKHPDEADIADRVTPDVLGWLDKTLA</sequence>
<proteinExistence type="predicted"/>
<accession>A0A5C4M4K5</accession>
<feature type="domain" description="N-acetyltransferase" evidence="1">
    <location>
        <begin position="5"/>
        <end position="91"/>
    </location>
</feature>
<gene>
    <name evidence="2" type="ORF">FG385_12285</name>
</gene>
<dbReference type="AlphaFoldDB" id="A0A5C4M4K5"/>
<keyword evidence="2" id="KW-0808">Transferase</keyword>
<dbReference type="Proteomes" id="UP000305546">
    <property type="component" value="Unassembled WGS sequence"/>
</dbReference>
<evidence type="ECO:0000313" key="2">
    <source>
        <dbReference type="EMBL" id="TNC26524.1"/>
    </source>
</evidence>
<dbReference type="Gene3D" id="3.40.630.30">
    <property type="match status" value="1"/>
</dbReference>
<dbReference type="PROSITE" id="PS51729">
    <property type="entry name" value="GNAT_YJDJ"/>
    <property type="match status" value="1"/>
</dbReference>
<dbReference type="SUPFAM" id="SSF55729">
    <property type="entry name" value="Acyl-CoA N-acyltransferases (Nat)"/>
    <property type="match status" value="1"/>
</dbReference>
<dbReference type="InterPro" id="IPR031165">
    <property type="entry name" value="GNAT_YJDJ"/>
</dbReference>
<dbReference type="RefSeq" id="WP_139096813.1">
    <property type="nucleotide sequence ID" value="NZ_VDFW01000008.1"/>
</dbReference>
<keyword evidence="3" id="KW-1185">Reference proteome</keyword>
<dbReference type="EMBL" id="VDFW01000008">
    <property type="protein sequence ID" value="TNC26524.1"/>
    <property type="molecule type" value="Genomic_DNA"/>
</dbReference>
<comment type="caution">
    <text evidence="2">The sequence shown here is derived from an EMBL/GenBank/DDBJ whole genome shotgun (WGS) entry which is preliminary data.</text>
</comment>
<dbReference type="PANTHER" id="PTHR31435">
    <property type="entry name" value="PROTEIN NATD1"/>
    <property type="match status" value="1"/>
</dbReference>
<organism evidence="2 3">
    <name type="scientific">Amycolatopsis alkalitolerans</name>
    <dbReference type="NCBI Taxonomy" id="2547244"/>
    <lineage>
        <taxon>Bacteria</taxon>
        <taxon>Bacillati</taxon>
        <taxon>Actinomycetota</taxon>
        <taxon>Actinomycetes</taxon>
        <taxon>Pseudonocardiales</taxon>
        <taxon>Pseudonocardiaceae</taxon>
        <taxon>Amycolatopsis</taxon>
    </lineage>
</organism>
<dbReference type="Pfam" id="PF14542">
    <property type="entry name" value="Acetyltransf_CG"/>
    <property type="match status" value="1"/>
</dbReference>